<dbReference type="EMBL" id="MCFE01000072">
    <property type="protein sequence ID" value="ORY01210.1"/>
    <property type="molecule type" value="Genomic_DNA"/>
</dbReference>
<keyword evidence="3 6" id="KW-0521">NADP</keyword>
<dbReference type="NCBIfam" id="TIGR00745">
    <property type="entry name" value="apbA_panE"/>
    <property type="match status" value="1"/>
</dbReference>
<dbReference type="GO" id="GO:0015940">
    <property type="term" value="P:pantothenate biosynthetic process"/>
    <property type="evidence" value="ECO:0007669"/>
    <property type="project" value="InterPro"/>
</dbReference>
<dbReference type="SUPFAM" id="SSF48179">
    <property type="entry name" value="6-phosphogluconate dehydrogenase C-terminal domain-like"/>
    <property type="match status" value="1"/>
</dbReference>
<comment type="caution">
    <text evidence="9">The sequence shown here is derived from an EMBL/GenBank/DDBJ whole genome shotgun (WGS) entry which is preliminary data.</text>
</comment>
<dbReference type="InterPro" id="IPR013332">
    <property type="entry name" value="KPR_N"/>
</dbReference>
<dbReference type="InterPro" id="IPR003710">
    <property type="entry name" value="ApbA"/>
</dbReference>
<proteinExistence type="inferred from homology"/>
<dbReference type="OrthoDB" id="73846at2759"/>
<keyword evidence="4 6" id="KW-0560">Oxidoreductase</keyword>
<dbReference type="PANTHER" id="PTHR43765">
    <property type="entry name" value="2-DEHYDROPANTOATE 2-REDUCTASE-RELATED"/>
    <property type="match status" value="1"/>
</dbReference>
<dbReference type="PROSITE" id="PS51257">
    <property type="entry name" value="PROKAR_LIPOPROTEIN"/>
    <property type="match status" value="1"/>
</dbReference>
<sequence length="337" mass="37371">MASASRFHILGAGAIGCLLAHHLRQANYPVTLLLRNAESLQKFGLTNSVLITPAHSKDPTSQAIRTTGIDAEALDSRNNSEDIKHLIVTTKTYDTTVAFKSIKDRLNPDSTVTLVQNGMGVYEETIKEFYPEARGVEIPSFILGTTTHGCFRTEPFRVIHAGFGKMLFGAVDTEKRSTPQVNQAMGAFAKLELNVQVDQPYDVLRIKLFEKLVVNACINPLTATLGCKNGALLDDVHTIQLLKDTCHEAFQIIQAEFGNTADSISYRTLEKAVFDVCNATLDNRSSMLQDVSANRRSEIDYINGYLVHLAEKHNLPSPINRMWQQLIKARSRIHAMA</sequence>
<dbReference type="SUPFAM" id="SSF51735">
    <property type="entry name" value="NAD(P)-binding Rossmann-fold domains"/>
    <property type="match status" value="1"/>
</dbReference>
<evidence type="ECO:0000256" key="2">
    <source>
        <dbReference type="ARBA" id="ARBA00013014"/>
    </source>
</evidence>
<dbReference type="FunCoup" id="A0A1Y1YT51">
    <property type="interactions" value="381"/>
</dbReference>
<name>A0A1Y1YT51_9FUNG</name>
<gene>
    <name evidence="9" type="ORF">K493DRAFT_312501</name>
</gene>
<evidence type="ECO:0000256" key="1">
    <source>
        <dbReference type="ARBA" id="ARBA00007870"/>
    </source>
</evidence>
<dbReference type="InParanoid" id="A0A1Y1YT51"/>
<dbReference type="GO" id="GO:0005739">
    <property type="term" value="C:mitochondrion"/>
    <property type="evidence" value="ECO:0007669"/>
    <property type="project" value="TreeGrafter"/>
</dbReference>
<dbReference type="Pfam" id="PF02558">
    <property type="entry name" value="ApbA"/>
    <property type="match status" value="1"/>
</dbReference>
<feature type="domain" description="Ketopantoate reductase C-terminal" evidence="8">
    <location>
        <begin position="208"/>
        <end position="330"/>
    </location>
</feature>
<evidence type="ECO:0000259" key="8">
    <source>
        <dbReference type="Pfam" id="PF08546"/>
    </source>
</evidence>
<evidence type="ECO:0000256" key="3">
    <source>
        <dbReference type="ARBA" id="ARBA00022857"/>
    </source>
</evidence>
<dbReference type="InterPro" id="IPR013752">
    <property type="entry name" value="KPA_reductase"/>
</dbReference>
<dbReference type="STRING" id="1314790.A0A1Y1YT51"/>
<protein>
    <recommendedName>
        <fullName evidence="2 6">2-dehydropantoate 2-reductase</fullName>
        <ecNumber evidence="2 6">1.1.1.169</ecNumber>
    </recommendedName>
    <alternativeName>
        <fullName evidence="5 6">Ketopantoate reductase</fullName>
    </alternativeName>
</protein>
<dbReference type="GO" id="GO:0008677">
    <property type="term" value="F:2-dehydropantoate 2-reductase activity"/>
    <property type="evidence" value="ECO:0007669"/>
    <property type="project" value="UniProtKB-EC"/>
</dbReference>
<dbReference type="AlphaFoldDB" id="A0A1Y1YT51"/>
<dbReference type="InterPro" id="IPR008927">
    <property type="entry name" value="6-PGluconate_DH-like_C_sf"/>
</dbReference>
<dbReference type="Pfam" id="PF08546">
    <property type="entry name" value="ApbA_C"/>
    <property type="match status" value="1"/>
</dbReference>
<dbReference type="InterPro" id="IPR036291">
    <property type="entry name" value="NAD(P)-bd_dom_sf"/>
</dbReference>
<dbReference type="PANTHER" id="PTHR43765:SF2">
    <property type="entry name" value="2-DEHYDROPANTOATE 2-REDUCTASE"/>
    <property type="match status" value="1"/>
</dbReference>
<dbReference type="InterPro" id="IPR050838">
    <property type="entry name" value="Ketopantoate_reductase"/>
</dbReference>
<evidence type="ECO:0000256" key="5">
    <source>
        <dbReference type="ARBA" id="ARBA00032024"/>
    </source>
</evidence>
<evidence type="ECO:0000313" key="9">
    <source>
        <dbReference type="EMBL" id="ORY01210.1"/>
    </source>
</evidence>
<dbReference type="EC" id="1.1.1.169" evidence="2 6"/>
<evidence type="ECO:0000313" key="10">
    <source>
        <dbReference type="Proteomes" id="UP000193498"/>
    </source>
</evidence>
<comment type="catalytic activity">
    <reaction evidence="6">
        <text>(R)-pantoate + NADP(+) = 2-dehydropantoate + NADPH + H(+)</text>
        <dbReference type="Rhea" id="RHEA:16233"/>
        <dbReference type="ChEBI" id="CHEBI:11561"/>
        <dbReference type="ChEBI" id="CHEBI:15378"/>
        <dbReference type="ChEBI" id="CHEBI:15980"/>
        <dbReference type="ChEBI" id="CHEBI:57783"/>
        <dbReference type="ChEBI" id="CHEBI:58349"/>
        <dbReference type="EC" id="1.1.1.169"/>
    </reaction>
</comment>
<evidence type="ECO:0000256" key="6">
    <source>
        <dbReference type="RuleBase" id="RU362068"/>
    </source>
</evidence>
<dbReference type="Proteomes" id="UP000193498">
    <property type="component" value="Unassembled WGS sequence"/>
</dbReference>
<evidence type="ECO:0000259" key="7">
    <source>
        <dbReference type="Pfam" id="PF02558"/>
    </source>
</evidence>
<comment type="function">
    <text evidence="6">Catalyzes the NADPH-dependent reduction of ketopantoate into pantoic acid.</text>
</comment>
<dbReference type="Gene3D" id="1.10.1040.10">
    <property type="entry name" value="N-(1-d-carboxylethyl)-l-norvaline Dehydrogenase, domain 2"/>
    <property type="match status" value="1"/>
</dbReference>
<reference evidence="9 10" key="1">
    <citation type="submission" date="2016-07" db="EMBL/GenBank/DDBJ databases">
        <title>Pervasive Adenine N6-methylation of Active Genes in Fungi.</title>
        <authorList>
            <consortium name="DOE Joint Genome Institute"/>
            <person name="Mondo S.J."/>
            <person name="Dannebaum R.O."/>
            <person name="Kuo R.C."/>
            <person name="Labutti K."/>
            <person name="Haridas S."/>
            <person name="Kuo A."/>
            <person name="Salamov A."/>
            <person name="Ahrendt S.R."/>
            <person name="Lipzen A."/>
            <person name="Sullivan W."/>
            <person name="Andreopoulos W.B."/>
            <person name="Clum A."/>
            <person name="Lindquist E."/>
            <person name="Daum C."/>
            <person name="Ramamoorthy G.K."/>
            <person name="Gryganskyi A."/>
            <person name="Culley D."/>
            <person name="Magnuson J.K."/>
            <person name="James T.Y."/>
            <person name="O'Malley M.A."/>
            <person name="Stajich J.E."/>
            <person name="Spatafora J.W."/>
            <person name="Visel A."/>
            <person name="Grigoriev I.V."/>
        </authorList>
    </citation>
    <scope>NUCLEOTIDE SEQUENCE [LARGE SCALE GENOMIC DNA]</scope>
    <source>
        <strain evidence="9 10">CBS 931.73</strain>
    </source>
</reference>
<comment type="similarity">
    <text evidence="1 6">Belongs to the ketopantoate reductase family.</text>
</comment>
<keyword evidence="10" id="KW-1185">Reference proteome</keyword>
<dbReference type="InterPro" id="IPR013328">
    <property type="entry name" value="6PGD_dom2"/>
</dbReference>
<organism evidence="9 10">
    <name type="scientific">Basidiobolus meristosporus CBS 931.73</name>
    <dbReference type="NCBI Taxonomy" id="1314790"/>
    <lineage>
        <taxon>Eukaryota</taxon>
        <taxon>Fungi</taxon>
        <taxon>Fungi incertae sedis</taxon>
        <taxon>Zoopagomycota</taxon>
        <taxon>Entomophthoromycotina</taxon>
        <taxon>Basidiobolomycetes</taxon>
        <taxon>Basidiobolales</taxon>
        <taxon>Basidiobolaceae</taxon>
        <taxon>Basidiobolus</taxon>
    </lineage>
</organism>
<feature type="domain" description="Ketopantoate reductase N-terminal" evidence="7">
    <location>
        <begin position="7"/>
        <end position="172"/>
    </location>
</feature>
<dbReference type="GO" id="GO:0050661">
    <property type="term" value="F:NADP binding"/>
    <property type="evidence" value="ECO:0007669"/>
    <property type="project" value="TreeGrafter"/>
</dbReference>
<dbReference type="Gene3D" id="3.40.50.720">
    <property type="entry name" value="NAD(P)-binding Rossmann-like Domain"/>
    <property type="match status" value="1"/>
</dbReference>
<evidence type="ECO:0000256" key="4">
    <source>
        <dbReference type="ARBA" id="ARBA00023002"/>
    </source>
</evidence>
<accession>A0A1Y1YT51</accession>